<dbReference type="SUPFAM" id="SSF53955">
    <property type="entry name" value="Lysozyme-like"/>
    <property type="match status" value="1"/>
</dbReference>
<organism evidence="3 4">
    <name type="scientific">Faecalicatena contorta</name>
    <dbReference type="NCBI Taxonomy" id="39482"/>
    <lineage>
        <taxon>Bacteria</taxon>
        <taxon>Bacillati</taxon>
        <taxon>Bacillota</taxon>
        <taxon>Clostridia</taxon>
        <taxon>Lachnospirales</taxon>
        <taxon>Lachnospiraceae</taxon>
        <taxon>Faecalicatena</taxon>
    </lineage>
</organism>
<keyword evidence="1" id="KW-0812">Transmembrane</keyword>
<dbReference type="EMBL" id="UHJJ01000011">
    <property type="protein sequence ID" value="SUQ15277.1"/>
    <property type="molecule type" value="Genomic_DNA"/>
</dbReference>
<keyword evidence="1" id="KW-0472">Membrane</keyword>
<accession>A0A315ZSJ1</accession>
<protein>
    <submittedName>
        <fullName evidence="3">Soluble lytic murein transglycosylase</fullName>
    </submittedName>
</protein>
<dbReference type="PANTHER" id="PTHR37423:SF2">
    <property type="entry name" value="MEMBRANE-BOUND LYTIC MUREIN TRANSGLYCOSYLASE C"/>
    <property type="match status" value="1"/>
</dbReference>
<dbReference type="Pfam" id="PF01464">
    <property type="entry name" value="SLT"/>
    <property type="match status" value="1"/>
</dbReference>
<gene>
    <name evidence="3" type="ORF">SAMN05216529_11162</name>
</gene>
<feature type="transmembrane region" description="Helical" evidence="1">
    <location>
        <begin position="15"/>
        <end position="34"/>
    </location>
</feature>
<dbReference type="OrthoDB" id="9815002at2"/>
<evidence type="ECO:0000256" key="1">
    <source>
        <dbReference type="SAM" id="Phobius"/>
    </source>
</evidence>
<evidence type="ECO:0000313" key="4">
    <source>
        <dbReference type="Proteomes" id="UP000254051"/>
    </source>
</evidence>
<dbReference type="Gene3D" id="1.10.530.10">
    <property type="match status" value="1"/>
</dbReference>
<feature type="domain" description="Transglycosylase SLT" evidence="2">
    <location>
        <begin position="45"/>
        <end position="156"/>
    </location>
</feature>
<dbReference type="PANTHER" id="PTHR37423">
    <property type="entry name" value="SOLUBLE LYTIC MUREIN TRANSGLYCOSYLASE-RELATED"/>
    <property type="match status" value="1"/>
</dbReference>
<dbReference type="Proteomes" id="UP000254051">
    <property type="component" value="Unassembled WGS sequence"/>
</dbReference>
<dbReference type="AlphaFoldDB" id="A0A315ZSJ1"/>
<keyword evidence="1" id="KW-1133">Transmembrane helix</keyword>
<keyword evidence="4" id="KW-1185">Reference proteome</keyword>
<dbReference type="CDD" id="cd16896">
    <property type="entry name" value="LT_Slt70-like"/>
    <property type="match status" value="1"/>
</dbReference>
<proteinExistence type="predicted"/>
<reference evidence="4" key="1">
    <citation type="submission" date="2017-07" db="EMBL/GenBank/DDBJ databases">
        <authorList>
            <person name="Varghese N."/>
            <person name="Submissions S."/>
        </authorList>
    </citation>
    <scope>NUCLEOTIDE SEQUENCE [LARGE SCALE GENOMIC DNA]</scope>
    <source>
        <strain evidence="4">NLAE-zl-C134</strain>
    </source>
</reference>
<evidence type="ECO:0000313" key="3">
    <source>
        <dbReference type="EMBL" id="SUQ15277.1"/>
    </source>
</evidence>
<sequence>MGEKDMCRRRKLQKIISWFICLTVLIGLLVYVGVNQYYPVQYMDIINKYSREYGFTSEFVCAVIHAESKFKEETVSNKGASGLMQITEHTAYWLAQESELENFQYGQIFDPEINIRLGCYYLDRLIKQYDSVEVALSAYNAGSGNVTSWLDNSEYSDDGKTLKYIPFQETRDYVKRISANQKVYAFILKVKNLFSS</sequence>
<evidence type="ECO:0000259" key="2">
    <source>
        <dbReference type="Pfam" id="PF01464"/>
    </source>
</evidence>
<dbReference type="InterPro" id="IPR023346">
    <property type="entry name" value="Lysozyme-like_dom_sf"/>
</dbReference>
<name>A0A315ZSJ1_9FIRM</name>
<dbReference type="InterPro" id="IPR008258">
    <property type="entry name" value="Transglycosylase_SLT_dom_1"/>
</dbReference>